<dbReference type="Proteomes" id="UP000282674">
    <property type="component" value="Unassembled WGS sequence"/>
</dbReference>
<accession>A0A3M2MED8</accession>
<proteinExistence type="predicted"/>
<dbReference type="OrthoDB" id="3480938at2"/>
<keyword evidence="2" id="KW-1185">Reference proteome</keyword>
<dbReference type="EMBL" id="RFFG01000001">
    <property type="protein sequence ID" value="RMI47859.1"/>
    <property type="molecule type" value="Genomic_DNA"/>
</dbReference>
<gene>
    <name evidence="1" type="ORF">EBO15_00785</name>
</gene>
<sequence>MTKTGKKRRDWVPGRNLAVSALAWQAARPVLARRSRSWWSVPLRILMAGQGRTPFNSNALPPTAHSYTQETSDDRLSDYAVAVDDASERLTRSEIDHLRATGELPQWFYDDVEELYQAWRRTKRGR</sequence>
<protein>
    <submittedName>
        <fullName evidence="1">Uncharacterized protein</fullName>
    </submittedName>
</protein>
<organism evidence="1 2">
    <name type="scientific">Actinomadura harenae</name>
    <dbReference type="NCBI Taxonomy" id="2483351"/>
    <lineage>
        <taxon>Bacteria</taxon>
        <taxon>Bacillati</taxon>
        <taxon>Actinomycetota</taxon>
        <taxon>Actinomycetes</taxon>
        <taxon>Streptosporangiales</taxon>
        <taxon>Thermomonosporaceae</taxon>
        <taxon>Actinomadura</taxon>
    </lineage>
</organism>
<dbReference type="AlphaFoldDB" id="A0A3M2MED8"/>
<dbReference type="RefSeq" id="WP_122192302.1">
    <property type="nucleotide sequence ID" value="NZ_JBHSKC010000024.1"/>
</dbReference>
<evidence type="ECO:0000313" key="1">
    <source>
        <dbReference type="EMBL" id="RMI47859.1"/>
    </source>
</evidence>
<comment type="caution">
    <text evidence="1">The sequence shown here is derived from an EMBL/GenBank/DDBJ whole genome shotgun (WGS) entry which is preliminary data.</text>
</comment>
<evidence type="ECO:0000313" key="2">
    <source>
        <dbReference type="Proteomes" id="UP000282674"/>
    </source>
</evidence>
<name>A0A3M2MED8_9ACTN</name>
<reference evidence="1 2" key="1">
    <citation type="submission" date="2018-10" db="EMBL/GenBank/DDBJ databases">
        <title>Isolation from soil.</title>
        <authorList>
            <person name="Hu J."/>
        </authorList>
    </citation>
    <scope>NUCLEOTIDE SEQUENCE [LARGE SCALE GENOMIC DNA]</scope>
    <source>
        <strain evidence="1 2">NEAU-Ht49</strain>
    </source>
</reference>